<gene>
    <name evidence="1" type="ORF">Fot_57801</name>
</gene>
<accession>A0ABD1NUQ0</accession>
<comment type="caution">
    <text evidence="1">The sequence shown here is derived from an EMBL/GenBank/DDBJ whole genome shotgun (WGS) entry which is preliminary data.</text>
</comment>
<sequence length="114" mass="12846">MDRVDSAEYSLVSKLYDNDIFRKLIVNSSSNSSRSLQLLGRSFAYFSEVNDAVFSLMETADPWDGLANALGLKRDISSPRLAFPFKYSNSCGPMPIAREELKGGYPRLRWKKGL</sequence>
<dbReference type="Proteomes" id="UP001604277">
    <property type="component" value="Unassembled WGS sequence"/>
</dbReference>
<dbReference type="EMBL" id="JBFOLJ010000138">
    <property type="protein sequence ID" value="KAL2455099.1"/>
    <property type="molecule type" value="Genomic_DNA"/>
</dbReference>
<evidence type="ECO:0000313" key="2">
    <source>
        <dbReference type="Proteomes" id="UP001604277"/>
    </source>
</evidence>
<organism evidence="1 2">
    <name type="scientific">Forsythia ovata</name>
    <dbReference type="NCBI Taxonomy" id="205694"/>
    <lineage>
        <taxon>Eukaryota</taxon>
        <taxon>Viridiplantae</taxon>
        <taxon>Streptophyta</taxon>
        <taxon>Embryophyta</taxon>
        <taxon>Tracheophyta</taxon>
        <taxon>Spermatophyta</taxon>
        <taxon>Magnoliopsida</taxon>
        <taxon>eudicotyledons</taxon>
        <taxon>Gunneridae</taxon>
        <taxon>Pentapetalae</taxon>
        <taxon>asterids</taxon>
        <taxon>lamiids</taxon>
        <taxon>Lamiales</taxon>
        <taxon>Oleaceae</taxon>
        <taxon>Forsythieae</taxon>
        <taxon>Forsythia</taxon>
    </lineage>
</organism>
<name>A0ABD1NUQ0_9LAMI</name>
<protein>
    <submittedName>
        <fullName evidence="1">Uncharacterized protein</fullName>
    </submittedName>
</protein>
<evidence type="ECO:0000313" key="1">
    <source>
        <dbReference type="EMBL" id="KAL2455099.1"/>
    </source>
</evidence>
<reference evidence="2" key="1">
    <citation type="submission" date="2024-07" db="EMBL/GenBank/DDBJ databases">
        <title>Two chromosome-level genome assemblies of Korean endemic species Abeliophyllum distichum and Forsythia ovata (Oleaceae).</title>
        <authorList>
            <person name="Jang H."/>
        </authorList>
    </citation>
    <scope>NUCLEOTIDE SEQUENCE [LARGE SCALE GENOMIC DNA]</scope>
</reference>
<proteinExistence type="predicted"/>
<keyword evidence="2" id="KW-1185">Reference proteome</keyword>
<dbReference type="AlphaFoldDB" id="A0ABD1NUQ0"/>